<dbReference type="CDD" id="cd06158">
    <property type="entry name" value="S2P-M50_like_1"/>
    <property type="match status" value="1"/>
</dbReference>
<feature type="transmembrane region" description="Helical" evidence="13">
    <location>
        <begin position="175"/>
        <end position="202"/>
    </location>
</feature>
<evidence type="ECO:0000256" key="4">
    <source>
        <dbReference type="ARBA" id="ARBA00022475"/>
    </source>
</evidence>
<keyword evidence="4" id="KW-1003">Cell membrane</keyword>
<evidence type="ECO:0000256" key="10">
    <source>
        <dbReference type="ARBA" id="ARBA00022989"/>
    </source>
</evidence>
<comment type="cofactor">
    <cofactor evidence="1">
        <name>Zn(2+)</name>
        <dbReference type="ChEBI" id="CHEBI:29105"/>
    </cofactor>
</comment>
<keyword evidence="9" id="KW-0862">Zinc</keyword>
<dbReference type="GO" id="GO:0006508">
    <property type="term" value="P:proteolysis"/>
    <property type="evidence" value="ECO:0007669"/>
    <property type="project" value="UniProtKB-KW"/>
</dbReference>
<evidence type="ECO:0000256" key="1">
    <source>
        <dbReference type="ARBA" id="ARBA00001947"/>
    </source>
</evidence>
<keyword evidence="6 13" id="KW-0812">Transmembrane</keyword>
<evidence type="ECO:0000256" key="12">
    <source>
        <dbReference type="ARBA" id="ARBA00023136"/>
    </source>
</evidence>
<evidence type="ECO:0000256" key="13">
    <source>
        <dbReference type="SAM" id="Phobius"/>
    </source>
</evidence>
<sequence length="207" mass="22567">MQPLDTIFYIVILIMSIVIHEVSHGFMAEHFGDSTARDAGRLTLNPLPHLDLFGSILLPAVLILTSAGFLFGWAKPVPYNPNNFQNRKTGTLAVAAAGVAANFFIALVFGLVLRFVPGFFDVSPAFYFITSIIVVVNLALGIFNLVPIPPLDGSKILFSFLPDSAMGAMYAIEQYALILLLVFVVFFADVLYPVLAFLFHLLTGLAL</sequence>
<evidence type="ECO:0000256" key="9">
    <source>
        <dbReference type="ARBA" id="ARBA00022833"/>
    </source>
</evidence>
<keyword evidence="7" id="KW-0479">Metal-binding</keyword>
<keyword evidence="8" id="KW-0378">Hydrolase</keyword>
<proteinExistence type="inferred from homology"/>
<evidence type="ECO:0000256" key="2">
    <source>
        <dbReference type="ARBA" id="ARBA00004651"/>
    </source>
</evidence>
<dbReference type="PANTHER" id="PTHR35864">
    <property type="entry name" value="ZINC METALLOPROTEASE MJ0611-RELATED"/>
    <property type="match status" value="1"/>
</dbReference>
<feature type="transmembrane region" description="Helical" evidence="13">
    <location>
        <begin position="92"/>
        <end position="113"/>
    </location>
</feature>
<dbReference type="Proteomes" id="UP000034107">
    <property type="component" value="Unassembled WGS sequence"/>
</dbReference>
<feature type="transmembrane region" description="Helical" evidence="13">
    <location>
        <begin position="52"/>
        <end position="71"/>
    </location>
</feature>
<comment type="similarity">
    <text evidence="3">Belongs to the peptidase M50B family.</text>
</comment>
<dbReference type="PATRIC" id="fig|1618732.3.peg.358"/>
<evidence type="ECO:0000256" key="11">
    <source>
        <dbReference type="ARBA" id="ARBA00023049"/>
    </source>
</evidence>
<dbReference type="PANTHER" id="PTHR35864:SF1">
    <property type="entry name" value="ZINC METALLOPROTEASE YWHC-RELATED"/>
    <property type="match status" value="1"/>
</dbReference>
<dbReference type="GO" id="GO:0008237">
    <property type="term" value="F:metallopeptidase activity"/>
    <property type="evidence" value="ECO:0007669"/>
    <property type="project" value="UniProtKB-KW"/>
</dbReference>
<dbReference type="InterPro" id="IPR044537">
    <property type="entry name" value="Rip2-like"/>
</dbReference>
<evidence type="ECO:0000256" key="5">
    <source>
        <dbReference type="ARBA" id="ARBA00022670"/>
    </source>
</evidence>
<evidence type="ECO:0000256" key="6">
    <source>
        <dbReference type="ARBA" id="ARBA00022692"/>
    </source>
</evidence>
<gene>
    <name evidence="15" type="ORF">UX31_C0007G0018</name>
</gene>
<dbReference type="GO" id="GO:0046872">
    <property type="term" value="F:metal ion binding"/>
    <property type="evidence" value="ECO:0007669"/>
    <property type="project" value="UniProtKB-KW"/>
</dbReference>
<keyword evidence="5" id="KW-0645">Protease</keyword>
<comment type="caution">
    <text evidence="15">The sequence shown here is derived from an EMBL/GenBank/DDBJ whole genome shotgun (WGS) entry which is preliminary data.</text>
</comment>
<dbReference type="AlphaFoldDB" id="A0A0G1NNY3"/>
<feature type="domain" description="Peptidase M50" evidence="14">
    <location>
        <begin position="129"/>
        <end position="170"/>
    </location>
</feature>
<protein>
    <submittedName>
        <fullName evidence="15">Peptidase M50</fullName>
    </submittedName>
</protein>
<evidence type="ECO:0000259" key="14">
    <source>
        <dbReference type="Pfam" id="PF02163"/>
    </source>
</evidence>
<evidence type="ECO:0000256" key="8">
    <source>
        <dbReference type="ARBA" id="ARBA00022801"/>
    </source>
</evidence>
<evidence type="ECO:0000313" key="15">
    <source>
        <dbReference type="EMBL" id="KKU22032.1"/>
    </source>
</evidence>
<evidence type="ECO:0000256" key="7">
    <source>
        <dbReference type="ARBA" id="ARBA00022723"/>
    </source>
</evidence>
<accession>A0A0G1NNY3</accession>
<dbReference type="Pfam" id="PF02163">
    <property type="entry name" value="Peptidase_M50"/>
    <property type="match status" value="1"/>
</dbReference>
<keyword evidence="12 13" id="KW-0472">Membrane</keyword>
<reference evidence="15 16" key="1">
    <citation type="journal article" date="2015" name="Nature">
        <title>rRNA introns, odd ribosomes, and small enigmatic genomes across a large radiation of phyla.</title>
        <authorList>
            <person name="Brown C.T."/>
            <person name="Hug L.A."/>
            <person name="Thomas B.C."/>
            <person name="Sharon I."/>
            <person name="Castelle C.J."/>
            <person name="Singh A."/>
            <person name="Wilkins M.J."/>
            <person name="Williams K.H."/>
            <person name="Banfield J.F."/>
        </authorList>
    </citation>
    <scope>NUCLEOTIDE SEQUENCE [LARGE SCALE GENOMIC DNA]</scope>
</reference>
<feature type="transmembrane region" description="Helical" evidence="13">
    <location>
        <begin position="125"/>
        <end position="146"/>
    </location>
</feature>
<keyword evidence="10 13" id="KW-1133">Transmembrane helix</keyword>
<organism evidence="15 16">
    <name type="scientific">Candidatus Nomurabacteria bacterium GW2011_GWA1_46_11</name>
    <dbReference type="NCBI Taxonomy" id="1618732"/>
    <lineage>
        <taxon>Bacteria</taxon>
        <taxon>Candidatus Nomuraibacteriota</taxon>
    </lineage>
</organism>
<keyword evidence="11" id="KW-0482">Metalloprotease</keyword>
<dbReference type="InterPro" id="IPR008915">
    <property type="entry name" value="Peptidase_M50"/>
</dbReference>
<evidence type="ECO:0000313" key="16">
    <source>
        <dbReference type="Proteomes" id="UP000034107"/>
    </source>
</evidence>
<name>A0A0G1NNY3_9BACT</name>
<comment type="subcellular location">
    <subcellularLocation>
        <location evidence="2">Cell membrane</location>
        <topology evidence="2">Multi-pass membrane protein</topology>
    </subcellularLocation>
</comment>
<feature type="transmembrane region" description="Helical" evidence="13">
    <location>
        <begin position="7"/>
        <end position="27"/>
    </location>
</feature>
<dbReference type="InterPro" id="IPR052348">
    <property type="entry name" value="Metallopeptidase_M50B"/>
</dbReference>
<dbReference type="GO" id="GO:0005886">
    <property type="term" value="C:plasma membrane"/>
    <property type="evidence" value="ECO:0007669"/>
    <property type="project" value="UniProtKB-SubCell"/>
</dbReference>
<evidence type="ECO:0000256" key="3">
    <source>
        <dbReference type="ARBA" id="ARBA00007931"/>
    </source>
</evidence>
<dbReference type="EMBL" id="LCLS01000007">
    <property type="protein sequence ID" value="KKU22032.1"/>
    <property type="molecule type" value="Genomic_DNA"/>
</dbReference>